<comment type="caution">
    <text evidence="1">The sequence shown here is derived from an EMBL/GenBank/DDBJ whole genome shotgun (WGS) entry which is preliminary data.</text>
</comment>
<organism evidence="1 2">
    <name type="scientific">Leptospira interrogans str. UI 12758</name>
    <dbReference type="NCBI Taxonomy" id="1049938"/>
    <lineage>
        <taxon>Bacteria</taxon>
        <taxon>Pseudomonadati</taxon>
        <taxon>Spirochaetota</taxon>
        <taxon>Spirochaetia</taxon>
        <taxon>Leptospirales</taxon>
        <taxon>Leptospiraceae</taxon>
        <taxon>Leptospira</taxon>
    </lineage>
</organism>
<proteinExistence type="predicted"/>
<dbReference type="EMBL" id="AHNR02000028">
    <property type="protein sequence ID" value="EKR55879.1"/>
    <property type="molecule type" value="Genomic_DNA"/>
</dbReference>
<gene>
    <name evidence="1" type="ORF">LEP1GSC105_2298</name>
</gene>
<dbReference type="Proteomes" id="UP000001340">
    <property type="component" value="Unassembled WGS sequence"/>
</dbReference>
<evidence type="ECO:0000313" key="2">
    <source>
        <dbReference type="Proteomes" id="UP000001340"/>
    </source>
</evidence>
<reference evidence="1 2" key="1">
    <citation type="submission" date="2012-10" db="EMBL/GenBank/DDBJ databases">
        <authorList>
            <person name="Harkins D.M."/>
            <person name="Durkin A.S."/>
            <person name="Brinkac L.M."/>
            <person name="Haft D.H."/>
            <person name="Selengut J.D."/>
            <person name="Sanka R."/>
            <person name="DePew J."/>
            <person name="Purushe J."/>
            <person name="Chanthongthip A."/>
            <person name="Lattana O."/>
            <person name="Phetsouvanh R."/>
            <person name="Newton P.N."/>
            <person name="Vinetz J.M."/>
            <person name="Sutton G.G."/>
            <person name="Nierman W.C."/>
            <person name="Fouts D.E."/>
        </authorList>
    </citation>
    <scope>NUCLEOTIDE SEQUENCE [LARGE SCALE GENOMIC DNA]</scope>
    <source>
        <strain evidence="1 2">UI 12758</strain>
    </source>
</reference>
<protein>
    <submittedName>
        <fullName evidence="1">Uncharacterized protein</fullName>
    </submittedName>
</protein>
<name>A0A0E2D7G8_LEPIR</name>
<dbReference type="AlphaFoldDB" id="A0A0E2D7G8"/>
<evidence type="ECO:0000313" key="1">
    <source>
        <dbReference type="EMBL" id="EKR55879.1"/>
    </source>
</evidence>
<sequence length="49" mass="5740">MGTGPHFIITDSESNSFYNRSELQNFTTSIVLNLFLISLRFQEKFLIRI</sequence>
<accession>A0A0E2D7G8</accession>